<evidence type="ECO:0000313" key="2">
    <source>
        <dbReference type="Proteomes" id="UP001152888"/>
    </source>
</evidence>
<organism evidence="1 2">
    <name type="scientific">Acanthoscelides obtectus</name>
    <name type="common">Bean weevil</name>
    <name type="synonym">Bruchus obtectus</name>
    <dbReference type="NCBI Taxonomy" id="200917"/>
    <lineage>
        <taxon>Eukaryota</taxon>
        <taxon>Metazoa</taxon>
        <taxon>Ecdysozoa</taxon>
        <taxon>Arthropoda</taxon>
        <taxon>Hexapoda</taxon>
        <taxon>Insecta</taxon>
        <taxon>Pterygota</taxon>
        <taxon>Neoptera</taxon>
        <taxon>Endopterygota</taxon>
        <taxon>Coleoptera</taxon>
        <taxon>Polyphaga</taxon>
        <taxon>Cucujiformia</taxon>
        <taxon>Chrysomeloidea</taxon>
        <taxon>Chrysomelidae</taxon>
        <taxon>Bruchinae</taxon>
        <taxon>Bruchini</taxon>
        <taxon>Acanthoscelides</taxon>
    </lineage>
</organism>
<comment type="caution">
    <text evidence="1">The sequence shown here is derived from an EMBL/GenBank/DDBJ whole genome shotgun (WGS) entry which is preliminary data.</text>
</comment>
<dbReference type="AlphaFoldDB" id="A0A9P0K3Z5"/>
<reference evidence="1" key="1">
    <citation type="submission" date="2022-03" db="EMBL/GenBank/DDBJ databases">
        <authorList>
            <person name="Sayadi A."/>
        </authorList>
    </citation>
    <scope>NUCLEOTIDE SEQUENCE</scope>
</reference>
<sequence>MEENVELLDHPPYSPDLSLNDFFTLPKIKNGLRGQSINQVLAKIWCKTIPYFLELLSQFGDCTSRMLSRSS</sequence>
<dbReference type="Proteomes" id="UP001152888">
    <property type="component" value="Unassembled WGS sequence"/>
</dbReference>
<name>A0A9P0K3Z5_ACAOB</name>
<proteinExistence type="predicted"/>
<keyword evidence="2" id="KW-1185">Reference proteome</keyword>
<dbReference type="EMBL" id="CAKOFQ010006727">
    <property type="protein sequence ID" value="CAH1965640.1"/>
    <property type="molecule type" value="Genomic_DNA"/>
</dbReference>
<dbReference type="OrthoDB" id="10017160at2759"/>
<accession>A0A9P0K3Z5</accession>
<dbReference type="InterPro" id="IPR036397">
    <property type="entry name" value="RNaseH_sf"/>
</dbReference>
<evidence type="ECO:0008006" key="3">
    <source>
        <dbReference type="Google" id="ProtNLM"/>
    </source>
</evidence>
<dbReference type="GO" id="GO:0003676">
    <property type="term" value="F:nucleic acid binding"/>
    <property type="evidence" value="ECO:0007669"/>
    <property type="project" value="InterPro"/>
</dbReference>
<dbReference type="Gene3D" id="3.30.420.10">
    <property type="entry name" value="Ribonuclease H-like superfamily/Ribonuclease H"/>
    <property type="match status" value="1"/>
</dbReference>
<protein>
    <recommendedName>
        <fullName evidence="3">Histone-lysine N-methyltransferase SETMAR</fullName>
    </recommendedName>
</protein>
<gene>
    <name evidence="1" type="ORF">ACAOBT_LOCUS6438</name>
</gene>
<evidence type="ECO:0000313" key="1">
    <source>
        <dbReference type="EMBL" id="CAH1965640.1"/>
    </source>
</evidence>